<evidence type="ECO:0000313" key="4">
    <source>
        <dbReference type="Proteomes" id="UP000286907"/>
    </source>
</evidence>
<organism evidence="2 5">
    <name type="scientific">Oenococcus sicerae</name>
    <dbReference type="NCBI Taxonomy" id="2203724"/>
    <lineage>
        <taxon>Bacteria</taxon>
        <taxon>Bacillati</taxon>
        <taxon>Bacillota</taxon>
        <taxon>Bacilli</taxon>
        <taxon>Lactobacillales</taxon>
        <taxon>Lactobacillaceae</taxon>
        <taxon>Oenococcus</taxon>
    </lineage>
</organism>
<evidence type="ECO:0000313" key="5">
    <source>
        <dbReference type="Proteomes" id="UP001167919"/>
    </source>
</evidence>
<protein>
    <submittedName>
        <fullName evidence="2">HD domain-containing protein</fullName>
    </submittedName>
</protein>
<reference evidence="2" key="2">
    <citation type="submission" date="2019-01" db="EMBL/GenBank/DDBJ databases">
        <title>Oenococcus sicerae UCMA17102.</title>
        <authorList>
            <person name="Cousin F.J."/>
            <person name="Le Guellec R."/>
            <person name="Cretenet M."/>
        </authorList>
    </citation>
    <scope>NUCLEOTIDE SEQUENCE</scope>
    <source>
        <strain evidence="2">UCMA17102</strain>
    </source>
</reference>
<sequence>MVLSQIEAEKLAKIDHFMRDTLASDQSGHDSSHIDRVLALAKKILINEPQADEFIVLAAATLHDTYDDKLFKDPAAAKNKLAEFLQSISVDSQSMFEIIDNMSWSAQVFGHRKTLDINGQIVQDADRLEAIGAIAIIRTFKYGFAHDQIDYDPAIKPRDLTSKSEYRNEKQPILNHFYEKLFKIKDSLNTETAKKLAVKRDKFMHDFVAEYLAEYQLKA</sequence>
<evidence type="ECO:0000313" key="2">
    <source>
        <dbReference type="EMBL" id="MDN6899976.1"/>
    </source>
</evidence>
<dbReference type="EMBL" id="SDWY01000002">
    <property type="protein sequence ID" value="MDN6899976.1"/>
    <property type="molecule type" value="Genomic_DNA"/>
</dbReference>
<keyword evidence="4" id="KW-1185">Reference proteome</keyword>
<dbReference type="SUPFAM" id="SSF109604">
    <property type="entry name" value="HD-domain/PDEase-like"/>
    <property type="match status" value="1"/>
</dbReference>
<evidence type="ECO:0000313" key="3">
    <source>
        <dbReference type="EMBL" id="QAS69592.1"/>
    </source>
</evidence>
<dbReference type="RefSeq" id="WP_128685833.1">
    <property type="nucleotide sequence ID" value="NZ_CP029684.2"/>
</dbReference>
<dbReference type="Gene3D" id="1.10.472.50">
    <property type="entry name" value="HD-domain/PDEase-like"/>
    <property type="match status" value="1"/>
</dbReference>
<name>A0AAJ1VMS1_9LACO</name>
<dbReference type="PANTHER" id="PTHR33594:SF1">
    <property type="entry name" value="HD_PDEASE DOMAIN-CONTAINING PROTEIN"/>
    <property type="match status" value="1"/>
</dbReference>
<evidence type="ECO:0000259" key="1">
    <source>
        <dbReference type="SMART" id="SM00471"/>
    </source>
</evidence>
<reference evidence="3" key="3">
    <citation type="submission" date="2020-01" db="EMBL/GenBank/DDBJ databases">
        <authorList>
            <person name="Cousin F.J."/>
            <person name="Le Guellec R."/>
            <person name="Cretenet M."/>
        </authorList>
    </citation>
    <scope>NUCLEOTIDE SEQUENCE</scope>
    <source>
        <strain evidence="3">UCMA 15228</strain>
    </source>
</reference>
<dbReference type="SMART" id="SM00471">
    <property type="entry name" value="HDc"/>
    <property type="match status" value="1"/>
</dbReference>
<dbReference type="Gene3D" id="1.20.58.1910">
    <property type="match status" value="1"/>
</dbReference>
<dbReference type="PANTHER" id="PTHR33594">
    <property type="entry name" value="SUPERFAMILY HYDROLASE, PUTATIVE (AFU_ORTHOLOGUE AFUA_1G03035)-RELATED"/>
    <property type="match status" value="1"/>
</dbReference>
<dbReference type="AlphaFoldDB" id="A0AAJ1VMS1"/>
<accession>A0AAJ1VMS1</accession>
<dbReference type="EMBL" id="CP029684">
    <property type="protein sequence ID" value="QAS69592.1"/>
    <property type="molecule type" value="Genomic_DNA"/>
</dbReference>
<dbReference type="Proteomes" id="UP000286907">
    <property type="component" value="Chromosome"/>
</dbReference>
<dbReference type="Proteomes" id="UP001167919">
    <property type="component" value="Unassembled WGS sequence"/>
</dbReference>
<gene>
    <name evidence="3" type="ORF">DLJ48_03165</name>
    <name evidence="2" type="ORF">EVC35_03000</name>
</gene>
<dbReference type="InterPro" id="IPR003607">
    <property type="entry name" value="HD/PDEase_dom"/>
</dbReference>
<feature type="domain" description="HD/PDEase" evidence="1">
    <location>
        <begin position="26"/>
        <end position="140"/>
    </location>
</feature>
<reference evidence="3 4" key="1">
    <citation type="journal article" date="2019" name="Syst. Appl. Microbiol.">
        <title>Oenococcus sicerae sp. nov., isolated from French cider.</title>
        <authorList>
            <person name="Cousin F.J."/>
            <person name="Le Guellec R."/>
            <person name="Chagnot C."/>
            <person name="Goux D."/>
            <person name="Dalmasso M."/>
            <person name="Laplace J.M."/>
            <person name="Cretenet M."/>
        </authorList>
    </citation>
    <scope>NUCLEOTIDE SEQUENCE [LARGE SCALE GENOMIC DNA]</scope>
    <source>
        <strain evidence="3 4">UCMA 15228</strain>
    </source>
</reference>
<proteinExistence type="predicted"/>